<dbReference type="SUPFAM" id="SSF46894">
    <property type="entry name" value="C-terminal effector domain of the bipartite response regulators"/>
    <property type="match status" value="1"/>
</dbReference>
<dbReference type="InterPro" id="IPR036388">
    <property type="entry name" value="WH-like_DNA-bd_sf"/>
</dbReference>
<dbReference type="PRINTS" id="PR00038">
    <property type="entry name" value="HTHLUXR"/>
</dbReference>
<evidence type="ECO:0000256" key="3">
    <source>
        <dbReference type="ARBA" id="ARBA00023163"/>
    </source>
</evidence>
<dbReference type="Gene3D" id="3.40.50.2300">
    <property type="match status" value="1"/>
</dbReference>
<dbReference type="AlphaFoldDB" id="R4WUH6"/>
<evidence type="ECO:0000256" key="1">
    <source>
        <dbReference type="ARBA" id="ARBA00023015"/>
    </source>
</evidence>
<dbReference type="PANTHER" id="PTHR44688:SF16">
    <property type="entry name" value="DNA-BINDING TRANSCRIPTIONAL ACTIVATOR DEVR_DOSR"/>
    <property type="match status" value="1"/>
</dbReference>
<feature type="modified residue" description="4-aspartylphosphate" evidence="4">
    <location>
        <position position="74"/>
    </location>
</feature>
<accession>R4WUH6</accession>
<dbReference type="InterPro" id="IPR011006">
    <property type="entry name" value="CheY-like_superfamily"/>
</dbReference>
<sequence length="221" mass="24350">MKIMNMTSADVNTGTSARPTVLPPMVFIVDDDISIRESLEPFMRHEGFDVKTFSSASSFLEHPPIQGPGCVILDIAMPGLSGLELQSALVVDRPAMPIIFLTGSEDPPTIVRAMKAGAVEFLTKPFDDEALLDAVKSAVERSKTLVRNECRKTRIRRRYGDLTRREREVMSLVMQGKLNRDIGQDLGITEITVKAHRGQVMRKMEAASLAELIHMAADAGI</sequence>
<dbReference type="SUPFAM" id="SSF52172">
    <property type="entry name" value="CheY-like"/>
    <property type="match status" value="1"/>
</dbReference>
<dbReference type="PROSITE" id="PS50110">
    <property type="entry name" value="RESPONSE_REGULATORY"/>
    <property type="match status" value="1"/>
</dbReference>
<evidence type="ECO:0000313" key="8">
    <source>
        <dbReference type="Proteomes" id="UP000013966"/>
    </source>
</evidence>
<geneLocation type="plasmid" evidence="7 8">
    <name>p2</name>
</geneLocation>
<dbReference type="EMBL" id="AP013062">
    <property type="protein sequence ID" value="BAN28209.1"/>
    <property type="molecule type" value="Genomic_DNA"/>
</dbReference>
<evidence type="ECO:0000259" key="5">
    <source>
        <dbReference type="PROSITE" id="PS50043"/>
    </source>
</evidence>
<dbReference type="Pfam" id="PF00072">
    <property type="entry name" value="Response_reg"/>
    <property type="match status" value="1"/>
</dbReference>
<dbReference type="PROSITE" id="PS50043">
    <property type="entry name" value="HTH_LUXR_2"/>
    <property type="match status" value="1"/>
</dbReference>
<dbReference type="CDD" id="cd06170">
    <property type="entry name" value="LuxR_C_like"/>
    <property type="match status" value="1"/>
</dbReference>
<dbReference type="GO" id="GO:0006355">
    <property type="term" value="P:regulation of DNA-templated transcription"/>
    <property type="evidence" value="ECO:0007669"/>
    <property type="project" value="InterPro"/>
</dbReference>
<dbReference type="SMART" id="SM00421">
    <property type="entry name" value="HTH_LUXR"/>
    <property type="match status" value="1"/>
</dbReference>
<dbReference type="Pfam" id="PF00196">
    <property type="entry name" value="GerE"/>
    <property type="match status" value="1"/>
</dbReference>
<dbReference type="Proteomes" id="UP000013966">
    <property type="component" value="Plasmid p2"/>
</dbReference>
<dbReference type="CDD" id="cd17537">
    <property type="entry name" value="REC_FixJ"/>
    <property type="match status" value="1"/>
</dbReference>
<dbReference type="PATRIC" id="fig|758793.3.peg.6399"/>
<dbReference type="InterPro" id="IPR001789">
    <property type="entry name" value="Sig_transdc_resp-reg_receiver"/>
</dbReference>
<dbReference type="PANTHER" id="PTHR44688">
    <property type="entry name" value="DNA-BINDING TRANSCRIPTIONAL ACTIVATOR DEVR_DOSR"/>
    <property type="match status" value="1"/>
</dbReference>
<dbReference type="KEGG" id="buo:BRPE64_ECDS00510"/>
<keyword evidence="1" id="KW-0805">Transcription regulation</keyword>
<protein>
    <submittedName>
        <fullName evidence="7">DNA-binding response regulator FixJ</fullName>
    </submittedName>
</protein>
<feature type="domain" description="HTH luxR-type" evidence="5">
    <location>
        <begin position="155"/>
        <end position="220"/>
    </location>
</feature>
<keyword evidence="4" id="KW-0597">Phosphoprotein</keyword>
<dbReference type="InterPro" id="IPR016032">
    <property type="entry name" value="Sig_transdc_resp-reg_C-effctor"/>
</dbReference>
<dbReference type="GO" id="GO:0003677">
    <property type="term" value="F:DNA binding"/>
    <property type="evidence" value="ECO:0007669"/>
    <property type="project" value="UniProtKB-KW"/>
</dbReference>
<evidence type="ECO:0000256" key="2">
    <source>
        <dbReference type="ARBA" id="ARBA00023125"/>
    </source>
</evidence>
<dbReference type="Gene3D" id="1.10.10.10">
    <property type="entry name" value="Winged helix-like DNA-binding domain superfamily/Winged helix DNA-binding domain"/>
    <property type="match status" value="1"/>
</dbReference>
<name>R4WUH6_9BURK</name>
<dbReference type="InterPro" id="IPR000792">
    <property type="entry name" value="Tscrpt_reg_LuxR_C"/>
</dbReference>
<dbReference type="HOGENOM" id="CLU_000445_90_4_4"/>
<keyword evidence="8" id="KW-1185">Reference proteome</keyword>
<reference evidence="7 8" key="2">
    <citation type="journal article" date="2018" name="Int. J. Syst. Evol. Microbiol.">
        <title>Burkholderia insecticola sp. nov., a gut symbiotic bacterium of the bean bug Riptortus pedestris.</title>
        <authorList>
            <person name="Takeshita K."/>
            <person name="Tamaki H."/>
            <person name="Ohbayashi T."/>
            <person name="Meng X.-Y."/>
            <person name="Sone T."/>
            <person name="Mitani Y."/>
            <person name="Peeters C."/>
            <person name="Kikuchi Y."/>
            <person name="Vandamme P."/>
        </authorList>
    </citation>
    <scope>NUCLEOTIDE SEQUENCE [LARGE SCALE GENOMIC DNA]</scope>
    <source>
        <strain evidence="7">RPE64</strain>
        <plasmid evidence="7 8">p2</plasmid>
    </source>
</reference>
<keyword evidence="7" id="KW-0614">Plasmid</keyword>
<evidence type="ECO:0000259" key="6">
    <source>
        <dbReference type="PROSITE" id="PS50110"/>
    </source>
</evidence>
<dbReference type="GO" id="GO:0000160">
    <property type="term" value="P:phosphorelay signal transduction system"/>
    <property type="evidence" value="ECO:0007669"/>
    <property type="project" value="InterPro"/>
</dbReference>
<evidence type="ECO:0000256" key="4">
    <source>
        <dbReference type="PROSITE-ProRule" id="PRU00169"/>
    </source>
</evidence>
<reference evidence="7 8" key="1">
    <citation type="journal article" date="2013" name="Genome Announc.">
        <title>Complete Genome Sequence of Burkholderia sp. Strain RPE64, Bacterial Symbiont of the Bean Bug Riptortus pedestris.</title>
        <authorList>
            <person name="Shibata T.F."/>
            <person name="Maeda T."/>
            <person name="Nikoh N."/>
            <person name="Yamaguchi K."/>
            <person name="Oshima K."/>
            <person name="Hattori M."/>
            <person name="Nishiyama T."/>
            <person name="Hasebe M."/>
            <person name="Fukatsu T."/>
            <person name="Kikuchi Y."/>
            <person name="Shigenobu S."/>
        </authorList>
    </citation>
    <scope>NUCLEOTIDE SEQUENCE [LARGE SCALE GENOMIC DNA]</scope>
    <source>
        <plasmid evidence="7 8">p2</plasmid>
    </source>
</reference>
<keyword evidence="2 7" id="KW-0238">DNA-binding</keyword>
<gene>
    <name evidence="7" type="ORF">BRPE64_ECDS00510</name>
</gene>
<evidence type="ECO:0000313" key="7">
    <source>
        <dbReference type="EMBL" id="BAN28209.1"/>
    </source>
</evidence>
<organism evidence="7 8">
    <name type="scientific">Caballeronia insecticola</name>
    <dbReference type="NCBI Taxonomy" id="758793"/>
    <lineage>
        <taxon>Bacteria</taxon>
        <taxon>Pseudomonadati</taxon>
        <taxon>Pseudomonadota</taxon>
        <taxon>Betaproteobacteria</taxon>
        <taxon>Burkholderiales</taxon>
        <taxon>Burkholderiaceae</taxon>
        <taxon>Caballeronia</taxon>
    </lineage>
</organism>
<proteinExistence type="predicted"/>
<dbReference type="SMART" id="SM00448">
    <property type="entry name" value="REC"/>
    <property type="match status" value="1"/>
</dbReference>
<feature type="domain" description="Response regulatory" evidence="6">
    <location>
        <begin position="25"/>
        <end position="139"/>
    </location>
</feature>
<keyword evidence="3" id="KW-0804">Transcription</keyword>